<evidence type="ECO:0000256" key="10">
    <source>
        <dbReference type="ARBA" id="ARBA00051291"/>
    </source>
</evidence>
<dbReference type="Gene3D" id="1.10.1060.10">
    <property type="entry name" value="Alpha-helical ferredoxin"/>
    <property type="match status" value="1"/>
</dbReference>
<dbReference type="SUPFAM" id="SSF55103">
    <property type="entry name" value="FAD-linked oxidases, C-terminal domain"/>
    <property type="match status" value="1"/>
</dbReference>
<evidence type="ECO:0000313" key="16">
    <source>
        <dbReference type="Proteomes" id="UP000248916"/>
    </source>
</evidence>
<comment type="caution">
    <text evidence="15">The sequence shown here is derived from an EMBL/GenBank/DDBJ whole genome shotgun (WGS) entry which is preliminary data.</text>
</comment>
<dbReference type="GO" id="GO:1903457">
    <property type="term" value="P:lactate catabolic process"/>
    <property type="evidence" value="ECO:0007669"/>
    <property type="project" value="TreeGrafter"/>
</dbReference>
<organism evidence="15 16">
    <name type="scientific">Palleronia aestuarii</name>
    <dbReference type="NCBI Taxonomy" id="568105"/>
    <lineage>
        <taxon>Bacteria</taxon>
        <taxon>Pseudomonadati</taxon>
        <taxon>Pseudomonadota</taxon>
        <taxon>Alphaproteobacteria</taxon>
        <taxon>Rhodobacterales</taxon>
        <taxon>Roseobacteraceae</taxon>
        <taxon>Palleronia</taxon>
    </lineage>
</organism>
<reference evidence="15 16" key="1">
    <citation type="submission" date="2018-06" db="EMBL/GenBank/DDBJ databases">
        <title>Genomic Encyclopedia of Archaeal and Bacterial Type Strains, Phase II (KMG-II): from individual species to whole genera.</title>
        <authorList>
            <person name="Goeker M."/>
        </authorList>
    </citation>
    <scope>NUCLEOTIDE SEQUENCE [LARGE SCALE GENOMIC DNA]</scope>
    <source>
        <strain evidence="15 16">DSM 22009</strain>
    </source>
</reference>
<evidence type="ECO:0000256" key="5">
    <source>
        <dbReference type="ARBA" id="ARBA00022827"/>
    </source>
</evidence>
<dbReference type="PANTHER" id="PTHR11748:SF119">
    <property type="entry name" value="D-2-HYDROXYGLUTARATE DEHYDROGENASE"/>
    <property type="match status" value="1"/>
</dbReference>
<dbReference type="Gene3D" id="3.30.465.10">
    <property type="match status" value="1"/>
</dbReference>
<dbReference type="InterPro" id="IPR004113">
    <property type="entry name" value="FAD-bd_oxidored_4_C"/>
</dbReference>
<feature type="domain" description="FAD-binding PCMH-type" evidence="14">
    <location>
        <begin position="57"/>
        <end position="286"/>
    </location>
</feature>
<dbReference type="Gene3D" id="3.30.43.10">
    <property type="entry name" value="Uridine Diphospho-n-acetylenolpyruvylglucosamine Reductase, domain 2"/>
    <property type="match status" value="1"/>
</dbReference>
<dbReference type="Gene3D" id="3.30.70.2740">
    <property type="match status" value="1"/>
</dbReference>
<evidence type="ECO:0000256" key="3">
    <source>
        <dbReference type="ARBA" id="ARBA00022630"/>
    </source>
</evidence>
<dbReference type="SUPFAM" id="SSF46548">
    <property type="entry name" value="alpha-helical ferredoxin"/>
    <property type="match status" value="1"/>
</dbReference>
<dbReference type="InterPro" id="IPR016169">
    <property type="entry name" value="FAD-bd_PCMH_sub2"/>
</dbReference>
<evidence type="ECO:0000256" key="6">
    <source>
        <dbReference type="ARBA" id="ARBA00023002"/>
    </source>
</evidence>
<keyword evidence="5" id="KW-0274">FAD</keyword>
<evidence type="ECO:0000256" key="8">
    <source>
        <dbReference type="ARBA" id="ARBA00023014"/>
    </source>
</evidence>
<keyword evidence="4" id="KW-0479">Metal-binding</keyword>
<dbReference type="Proteomes" id="UP000248916">
    <property type="component" value="Unassembled WGS sequence"/>
</dbReference>
<feature type="domain" description="4Fe-4S ferredoxin-type" evidence="13">
    <location>
        <begin position="632"/>
        <end position="663"/>
    </location>
</feature>
<dbReference type="PROSITE" id="PS51379">
    <property type="entry name" value="4FE4S_FER_2"/>
    <property type="match status" value="1"/>
</dbReference>
<dbReference type="Gene3D" id="1.10.45.10">
    <property type="entry name" value="Vanillyl-alcohol Oxidase, Chain A, domain 4"/>
    <property type="match status" value="1"/>
</dbReference>
<keyword evidence="3" id="KW-0285">Flavoprotein</keyword>
<dbReference type="Pfam" id="PF02913">
    <property type="entry name" value="FAD-oxidase_C"/>
    <property type="match status" value="1"/>
</dbReference>
<dbReference type="GO" id="GO:0008720">
    <property type="term" value="F:D-lactate dehydrogenase (NAD+) activity"/>
    <property type="evidence" value="ECO:0007669"/>
    <property type="project" value="TreeGrafter"/>
</dbReference>
<dbReference type="InterPro" id="IPR016166">
    <property type="entry name" value="FAD-bd_PCMH"/>
</dbReference>
<dbReference type="GO" id="GO:0071949">
    <property type="term" value="F:FAD binding"/>
    <property type="evidence" value="ECO:0007669"/>
    <property type="project" value="InterPro"/>
</dbReference>
<dbReference type="GO" id="GO:0051990">
    <property type="term" value="F:(R)-2-hydroxyglutarate dehydrogenase activity"/>
    <property type="evidence" value="ECO:0007669"/>
    <property type="project" value="UniProtKB-EC"/>
</dbReference>
<dbReference type="GO" id="GO:0051539">
    <property type="term" value="F:4 iron, 4 sulfur cluster binding"/>
    <property type="evidence" value="ECO:0007669"/>
    <property type="project" value="UniProtKB-KW"/>
</dbReference>
<dbReference type="EMBL" id="QKZL01000005">
    <property type="protein sequence ID" value="PZX17157.1"/>
    <property type="molecule type" value="Genomic_DNA"/>
</dbReference>
<dbReference type="InterPro" id="IPR017896">
    <property type="entry name" value="4Fe4S_Fe-S-bd"/>
</dbReference>
<dbReference type="AlphaFoldDB" id="A0A2W7NG53"/>
<dbReference type="PROSITE" id="PS00198">
    <property type="entry name" value="4FE4S_FER_1"/>
    <property type="match status" value="1"/>
</dbReference>
<evidence type="ECO:0000259" key="14">
    <source>
        <dbReference type="PROSITE" id="PS51387"/>
    </source>
</evidence>
<keyword evidence="2" id="KW-0004">4Fe-4S</keyword>
<dbReference type="GO" id="GO:0004458">
    <property type="term" value="F:D-lactate dehydrogenase (cytochrome) activity"/>
    <property type="evidence" value="ECO:0007669"/>
    <property type="project" value="TreeGrafter"/>
</dbReference>
<evidence type="ECO:0000313" key="15">
    <source>
        <dbReference type="EMBL" id="PZX17157.1"/>
    </source>
</evidence>
<keyword evidence="6" id="KW-0560">Oxidoreductase</keyword>
<evidence type="ECO:0000256" key="4">
    <source>
        <dbReference type="ARBA" id="ARBA00022723"/>
    </source>
</evidence>
<dbReference type="InterPro" id="IPR016164">
    <property type="entry name" value="FAD-linked_Oxase-like_C"/>
</dbReference>
<comment type="cofactor">
    <cofactor evidence="1">
        <name>FAD</name>
        <dbReference type="ChEBI" id="CHEBI:57692"/>
    </cofactor>
</comment>
<evidence type="ECO:0000256" key="11">
    <source>
        <dbReference type="ARBA" id="ARBA00060924"/>
    </source>
</evidence>
<evidence type="ECO:0000256" key="2">
    <source>
        <dbReference type="ARBA" id="ARBA00022485"/>
    </source>
</evidence>
<comment type="similarity">
    <text evidence="11">In the N-terminal section; belongs to the FAD-binding oxidoreductase/transferase type 4 family.</text>
</comment>
<dbReference type="Pfam" id="PF13183">
    <property type="entry name" value="Fer4_8"/>
    <property type="match status" value="1"/>
</dbReference>
<keyword evidence="8" id="KW-0411">Iron-sulfur</keyword>
<dbReference type="InterPro" id="IPR009051">
    <property type="entry name" value="Helical_ferredxn"/>
</dbReference>
<dbReference type="InterPro" id="IPR036318">
    <property type="entry name" value="FAD-bd_PCMH-like_sf"/>
</dbReference>
<dbReference type="PROSITE" id="PS51387">
    <property type="entry name" value="FAD_PCMH"/>
    <property type="match status" value="1"/>
</dbReference>
<name>A0A2W7NG53_9RHOB</name>
<evidence type="ECO:0000256" key="7">
    <source>
        <dbReference type="ARBA" id="ARBA00023004"/>
    </source>
</evidence>
<evidence type="ECO:0000256" key="9">
    <source>
        <dbReference type="ARBA" id="ARBA00039003"/>
    </source>
</evidence>
<evidence type="ECO:0000256" key="12">
    <source>
        <dbReference type="ARBA" id="ARBA00067680"/>
    </source>
</evidence>
<keyword evidence="16" id="KW-1185">Reference proteome</keyword>
<dbReference type="Pfam" id="PF01565">
    <property type="entry name" value="FAD_binding_4"/>
    <property type="match status" value="1"/>
</dbReference>
<proteinExistence type="inferred from homology"/>
<dbReference type="SUPFAM" id="SSF56176">
    <property type="entry name" value="FAD-binding/transporter-associated domain-like"/>
    <property type="match status" value="1"/>
</dbReference>
<gene>
    <name evidence="15" type="ORF">LX81_01789</name>
</gene>
<dbReference type="InterPro" id="IPR016167">
    <property type="entry name" value="FAD-bd_PCMH_sub1"/>
</dbReference>
<dbReference type="PANTHER" id="PTHR11748">
    <property type="entry name" value="D-LACTATE DEHYDROGENASE"/>
    <property type="match status" value="1"/>
</dbReference>
<protein>
    <recommendedName>
        <fullName evidence="12">D-2-hydroxyglutarate dehydrogenase</fullName>
        <ecNumber evidence="9">1.1.99.39</ecNumber>
    </recommendedName>
</protein>
<evidence type="ECO:0000259" key="13">
    <source>
        <dbReference type="PROSITE" id="PS51379"/>
    </source>
</evidence>
<dbReference type="EC" id="1.1.99.39" evidence="9"/>
<sequence length="970" mass="103757">MARDEYDTRRIDGADEGAPAPDALAAFREELGQSAFEGGQRWGRAPRRVNATDNSIYQIEPAAVLEPRHAADVALAMGIAARHGIAMAPRGGGTGTNGQSLTRGVVLDTSRHMRRIVDFDPEAGRIRVGPGMILDELNAWLKSHGWMFAPSVSTGSRATIGGMVATDASGKGSCRYGRTSDHLLSVDVVFADGSTGALRDMGAEEIAAETEWDGPLGRVLACLVEGLPGQRDEIAAVFPEMNRSLTGYNLRDAAGPDGGLRLPKLFAGSEGTLAVATEIELSLTRMPAHRGLALLGYDDCDAALGSVTDLLAAGPEAVEFLDDTVVRLGRATPVWTDLQPFMGALAERGGFLFAEAAGDTPEAVAAQLAEIDRIAQAQAACRGCVSSTDPAVMKAMSEFRRDSVGLLSRGGDGRQGTAFVEDAAVPPANLAEFVRDFRAILDEADLRYGMFGHADAGCVHVRPMLNMRIAEDRALIRPISDAVAALAKRHGGLIWGEHGKGVRGEYLETYFGPALYRYLREIKTAFDPENRLNPGKLVVPIGAPGAVGRIDNLPFRGAHDAEIGAVEGFATALSCNGNGACFHWDAAQEMCPSYRATGDRVQSPKGRATLIRAWLREREAGGDPAALREAERDLRQSLSTCLSCKACTSQCPVRVDIPAMKSRFLSEQEGSRPRRDMIVCLLEPATILAAKIPALSLSRAIWQSATVRRGVERLFGMADLPSLPGRSVGAAMRGTGARPWTAGSGDLVLLTDSFLGVFDPDILAAAARCLAVVSDDVRFTPILANGKAREVRGLLAGLPELRTRLAERLRAIAEDGATLVSVEPAFTMLLRQEMGDLLADVPVASIEDVLHERRSRLPHAANPGRFRLIGHCTQTAADPDHLARWRATFAAAGHTLETVRSGCCGMAGLWGHEAENAGLSREIYDLSWKFHVEDGDGELLATGFSCRSQVHRFGRRALRHPAQVLAVQDG</sequence>
<dbReference type="InterPro" id="IPR006094">
    <property type="entry name" value="Oxid_FAD_bind_N"/>
</dbReference>
<keyword evidence="7" id="KW-0408">Iron</keyword>
<accession>A0A2W7NG53</accession>
<dbReference type="InterPro" id="IPR017900">
    <property type="entry name" value="4Fe4S_Fe_S_CS"/>
</dbReference>
<dbReference type="RefSeq" id="WP_170133889.1">
    <property type="nucleotide sequence ID" value="NZ_QKZL01000005.1"/>
</dbReference>
<dbReference type="GO" id="GO:0046872">
    <property type="term" value="F:metal ion binding"/>
    <property type="evidence" value="ECO:0007669"/>
    <property type="project" value="UniProtKB-KW"/>
</dbReference>
<evidence type="ECO:0000256" key="1">
    <source>
        <dbReference type="ARBA" id="ARBA00001974"/>
    </source>
</evidence>
<dbReference type="InterPro" id="IPR016171">
    <property type="entry name" value="Vanillyl_alc_oxidase_C-sub2"/>
</dbReference>
<dbReference type="FunFam" id="3.30.70.2740:FF:000003">
    <property type="entry name" value="Oxidoreductase, FAD-binding, putative"/>
    <property type="match status" value="1"/>
</dbReference>
<comment type="catalytic activity">
    <reaction evidence="10">
        <text>(R)-2-hydroxyglutarate + A = 2-oxoglutarate + AH2</text>
        <dbReference type="Rhea" id="RHEA:38295"/>
        <dbReference type="ChEBI" id="CHEBI:13193"/>
        <dbReference type="ChEBI" id="CHEBI:15801"/>
        <dbReference type="ChEBI" id="CHEBI:16810"/>
        <dbReference type="ChEBI" id="CHEBI:17499"/>
        <dbReference type="EC" id="1.1.99.39"/>
    </reaction>
    <physiologicalReaction direction="left-to-right" evidence="10">
        <dbReference type="Rhea" id="RHEA:38296"/>
    </physiologicalReaction>
</comment>